<dbReference type="Proteomes" id="UP000251960">
    <property type="component" value="Chromosome 8"/>
</dbReference>
<evidence type="ECO:0000313" key="5">
    <source>
        <dbReference type="Proteomes" id="UP000251960"/>
    </source>
</evidence>
<feature type="transmembrane region" description="Helical" evidence="2">
    <location>
        <begin position="453"/>
        <end position="472"/>
    </location>
</feature>
<reference evidence="4 5" key="1">
    <citation type="journal article" date="2018" name="Nat. Genet.">
        <title>Extensive intraspecific gene order and gene structural variations between Mo17 and other maize genomes.</title>
        <authorList>
            <person name="Sun S."/>
            <person name="Zhou Y."/>
            <person name="Chen J."/>
            <person name="Shi J."/>
            <person name="Zhao H."/>
            <person name="Zhao H."/>
            <person name="Song W."/>
            <person name="Zhang M."/>
            <person name="Cui Y."/>
            <person name="Dong X."/>
            <person name="Liu H."/>
            <person name="Ma X."/>
            <person name="Jiao Y."/>
            <person name="Wang B."/>
            <person name="Wei X."/>
            <person name="Stein J.C."/>
            <person name="Glaubitz J.C."/>
            <person name="Lu F."/>
            <person name="Yu G."/>
            <person name="Liang C."/>
            <person name="Fengler K."/>
            <person name="Li B."/>
            <person name="Rafalski A."/>
            <person name="Schnable P.S."/>
            <person name="Ware D.H."/>
            <person name="Buckler E.S."/>
            <person name="Lai J."/>
        </authorList>
    </citation>
    <scope>NUCLEOTIDE SEQUENCE [LARGE SCALE GENOMIC DNA]</scope>
    <source>
        <strain evidence="5">cv. Missouri 17</strain>
        <tissue evidence="4">Seedling</tissue>
    </source>
</reference>
<evidence type="ECO:0000313" key="4">
    <source>
        <dbReference type="EMBL" id="PWZ08535.1"/>
    </source>
</evidence>
<dbReference type="Gene3D" id="1.25.10.10">
    <property type="entry name" value="Leucine-rich Repeat Variant"/>
    <property type="match status" value="1"/>
</dbReference>
<keyword evidence="2" id="KW-0472">Membrane</keyword>
<dbReference type="PANTHER" id="PTHR31061:SF25">
    <property type="entry name" value="HEPARAN-ALPHA-GLUCOSAMINIDE N-ACETYLTRANSFERASE-LIKE PROTEIN (DUF1624)"/>
    <property type="match status" value="1"/>
</dbReference>
<feature type="transmembrane region" description="Helical" evidence="2">
    <location>
        <begin position="492"/>
        <end position="510"/>
    </location>
</feature>
<accession>A0A3L6DIU2</accession>
<organism evidence="4 5">
    <name type="scientific">Zea mays</name>
    <name type="common">Maize</name>
    <dbReference type="NCBI Taxonomy" id="4577"/>
    <lineage>
        <taxon>Eukaryota</taxon>
        <taxon>Viridiplantae</taxon>
        <taxon>Streptophyta</taxon>
        <taxon>Embryophyta</taxon>
        <taxon>Tracheophyta</taxon>
        <taxon>Spermatophyta</taxon>
        <taxon>Magnoliopsida</taxon>
        <taxon>Liliopsida</taxon>
        <taxon>Poales</taxon>
        <taxon>Poaceae</taxon>
        <taxon>PACMAD clade</taxon>
        <taxon>Panicoideae</taxon>
        <taxon>Andropogonodae</taxon>
        <taxon>Andropogoneae</taxon>
        <taxon>Tripsacinae</taxon>
        <taxon>Zea</taxon>
    </lineage>
</organism>
<dbReference type="PANTHER" id="PTHR31061">
    <property type="entry name" value="LD22376P"/>
    <property type="match status" value="1"/>
</dbReference>
<keyword evidence="2" id="KW-1133">Transmembrane helix</keyword>
<evidence type="ECO:0000259" key="3">
    <source>
        <dbReference type="SMART" id="SM01349"/>
    </source>
</evidence>
<gene>
    <name evidence="4" type="primary">HGSNAT_0</name>
    <name evidence="4" type="ORF">Zm00014a_022989</name>
</gene>
<comment type="caution">
    <text evidence="4">The sequence shown here is derived from an EMBL/GenBank/DDBJ whole genome shotgun (WGS) entry which is preliminary data.</text>
</comment>
<feature type="transmembrane region" description="Helical" evidence="2">
    <location>
        <begin position="685"/>
        <end position="704"/>
    </location>
</feature>
<dbReference type="EMBL" id="NCVQ01000009">
    <property type="protein sequence ID" value="PWZ08535.1"/>
    <property type="molecule type" value="Genomic_DNA"/>
</dbReference>
<feature type="region of interest" description="Disordered" evidence="1">
    <location>
        <begin position="343"/>
        <end position="379"/>
    </location>
</feature>
<feature type="transmembrane region" description="Helical" evidence="2">
    <location>
        <begin position="423"/>
        <end position="441"/>
    </location>
</feature>
<evidence type="ECO:0000256" key="1">
    <source>
        <dbReference type="SAM" id="MobiDB-lite"/>
    </source>
</evidence>
<dbReference type="SUPFAM" id="SSF48371">
    <property type="entry name" value="ARM repeat"/>
    <property type="match status" value="1"/>
</dbReference>
<feature type="transmembrane region" description="Helical" evidence="2">
    <location>
        <begin position="531"/>
        <end position="557"/>
    </location>
</feature>
<keyword evidence="4" id="KW-0808">Transferase</keyword>
<name>A0A3L6DIU2_MAIZE</name>
<keyword evidence="2" id="KW-0812">Transmembrane</keyword>
<protein>
    <submittedName>
        <fullName evidence="4">Heparan-alpha-glucosaminide N-acetyltransferase</fullName>
    </submittedName>
</protein>
<dbReference type="ExpressionAtlas" id="A0A3L6DIU2">
    <property type="expression patterns" value="baseline and differential"/>
</dbReference>
<evidence type="ECO:0000256" key="2">
    <source>
        <dbReference type="SAM" id="Phobius"/>
    </source>
</evidence>
<dbReference type="SMART" id="SM01349">
    <property type="entry name" value="TOG"/>
    <property type="match status" value="1"/>
</dbReference>
<dbReference type="InterPro" id="IPR011989">
    <property type="entry name" value="ARM-like"/>
</dbReference>
<dbReference type="InterPro" id="IPR012429">
    <property type="entry name" value="HGSNAT_cat"/>
</dbReference>
<dbReference type="Pfam" id="PF07786">
    <property type="entry name" value="HGSNAT_cat"/>
    <property type="match status" value="1"/>
</dbReference>
<dbReference type="GO" id="GO:0016740">
    <property type="term" value="F:transferase activity"/>
    <property type="evidence" value="ECO:0007669"/>
    <property type="project" value="UniProtKB-KW"/>
</dbReference>
<sequence length="713" mass="78845">MALRALDNTKPAAVEERPKKVAKAVEYISSEELEAAASPKAKAAGLVADLDSKDWVRTCEALNDARRLAIHHPALLNPILELPGFIRVADPSVGREKVVLAVVKTMKSPRSAVLKTSIMACADIFSSFGNLLASVSDDAFDKLLLQLLLKASQDKRFVCEEAEKATRAMAASMPPLPLLKKLKAYVHHANLRVRAKAAVAISHCAARMDIGAMKEFGMSALLQLAVELLNDRLPEAREAARGVVASTHAAFVKEAAASGQEDDAAASWESLCALSLPPISAQAWSGAQSFAATFLVVGEERIASRNRNPLSHSLTLSYPNAPVPRLRRVGFWQLARTRASMDDGSSNKVVEDVAEEDPGRRGGPWRTDEADANEKAPRPSRRVASLDVFRGLTVALMILVDGAGGEWPVIGHAPWNGCNLADFVMPFFLFIVGMAVPLALKRIPDRGRAVRRVVVRTLKLLFWGILLQGGYSHAPDELAYGVDMRHVRWGGILQRIALAYLVVAVLEMVTKDGAKVHQDQPPGSSGRFSRVFRMYLSQWIVACCILVVYLSLAYGVYVPDWEFRVRNADSPDYGKVLTVRCGTRGALDPPCNAVGYIDRRVLGINHMYQKPAWRRHRVDVVSLRYAFAPLRWVGMNAMLVYVMAAEGVFEGFLNGWYYESTNNTLVYWVRKHVFVKVWHSTRVGILLYVLFAQILFWALVSGVLHRARLYWKL</sequence>
<dbReference type="InterPro" id="IPR016024">
    <property type="entry name" value="ARM-type_fold"/>
</dbReference>
<feature type="compositionally biased region" description="Basic and acidic residues" evidence="1">
    <location>
        <begin position="366"/>
        <end position="377"/>
    </location>
</feature>
<dbReference type="AlphaFoldDB" id="A0A3L6DIU2"/>
<dbReference type="InterPro" id="IPR034085">
    <property type="entry name" value="TOG"/>
</dbReference>
<feature type="domain" description="TOG" evidence="3">
    <location>
        <begin position="26"/>
        <end position="283"/>
    </location>
</feature>
<proteinExistence type="predicted"/>